<dbReference type="PIRSF" id="PIRSF006066">
    <property type="entry name" value="HI0050"/>
    <property type="match status" value="1"/>
</dbReference>
<keyword evidence="6 7" id="KW-0472">Membrane</keyword>
<feature type="domain" description="TRAP C4-dicarboxylate transport system permease DctM subunit" evidence="8">
    <location>
        <begin position="11"/>
        <end position="424"/>
    </location>
</feature>
<comment type="subunit">
    <text evidence="7">The complex comprises the extracytoplasmic solute receptor protein and the two transmembrane proteins.</text>
</comment>
<evidence type="ECO:0000256" key="3">
    <source>
        <dbReference type="ARBA" id="ARBA00022519"/>
    </source>
</evidence>
<reference evidence="9 12" key="2">
    <citation type="journal article" date="2018" name="Int. J. Syst. Evol. Microbiol.">
        <title>Pseudooceanicola lipolyticus sp. nov., a marine alphaproteobacterium, reclassification of Oceanicola flagellatus as Pseudooceanicola flagellatus comb. nov. and emended description of the genus Pseudooceanicola.</title>
        <authorList>
            <person name="Huang M.-M."/>
            <person name="Guo L.-L."/>
            <person name="Wu Y.-H."/>
            <person name="Lai Q.-L."/>
            <person name="Shao Z.-Z."/>
            <person name="Wang C.-S."/>
            <person name="Wu M."/>
            <person name="Xu X.-W."/>
        </authorList>
    </citation>
    <scope>NUCLEOTIDE SEQUENCE [LARGE SCALE GENOMIC DNA]</scope>
    <source>
        <strain evidence="9 12">Ar-45</strain>
    </source>
</reference>
<dbReference type="EMBL" id="PGTD01000022">
    <property type="protein sequence ID" value="PJE26375.1"/>
    <property type="molecule type" value="Genomic_DNA"/>
</dbReference>
<feature type="transmembrane region" description="Helical" evidence="7">
    <location>
        <begin position="100"/>
        <end position="129"/>
    </location>
</feature>
<comment type="subcellular location">
    <subcellularLocation>
        <location evidence="1 7">Cell inner membrane</location>
        <topology evidence="1 7">Multi-pass membrane protein</topology>
    </subcellularLocation>
</comment>
<accession>A0A285JHH2</accession>
<keyword evidence="12" id="KW-1185">Reference proteome</keyword>
<evidence type="ECO:0000256" key="7">
    <source>
        <dbReference type="RuleBase" id="RU369079"/>
    </source>
</evidence>
<dbReference type="OrthoDB" id="9790209at2"/>
<organism evidence="10 11">
    <name type="scientific">Pseudooceanicola antarcticus</name>
    <dbReference type="NCBI Taxonomy" id="1247613"/>
    <lineage>
        <taxon>Bacteria</taxon>
        <taxon>Pseudomonadati</taxon>
        <taxon>Pseudomonadota</taxon>
        <taxon>Alphaproteobacteria</taxon>
        <taxon>Rhodobacterales</taxon>
        <taxon>Paracoccaceae</taxon>
        <taxon>Pseudooceanicola</taxon>
    </lineage>
</organism>
<keyword evidence="7" id="KW-0813">Transport</keyword>
<dbReference type="InterPro" id="IPR010656">
    <property type="entry name" value="DctM"/>
</dbReference>
<feature type="transmembrane region" description="Helical" evidence="7">
    <location>
        <begin position="311"/>
        <end position="333"/>
    </location>
</feature>
<dbReference type="GO" id="GO:0005886">
    <property type="term" value="C:plasma membrane"/>
    <property type="evidence" value="ECO:0007669"/>
    <property type="project" value="UniProtKB-SubCell"/>
</dbReference>
<keyword evidence="3 7" id="KW-0997">Cell inner membrane</keyword>
<feature type="transmembrane region" description="Helical" evidence="7">
    <location>
        <begin position="404"/>
        <end position="428"/>
    </location>
</feature>
<feature type="transmembrane region" description="Helical" evidence="7">
    <location>
        <begin position="363"/>
        <end position="392"/>
    </location>
</feature>
<dbReference type="PANTHER" id="PTHR33362:SF5">
    <property type="entry name" value="C4-DICARBOXYLATE TRAP TRANSPORTER LARGE PERMEASE PROTEIN DCTM"/>
    <property type="match status" value="1"/>
</dbReference>
<name>A0A285JHH2_9RHOB</name>
<evidence type="ECO:0000313" key="12">
    <source>
        <dbReference type="Proteomes" id="UP000231702"/>
    </source>
</evidence>
<protein>
    <recommendedName>
        <fullName evidence="7">TRAP transporter large permease protein</fullName>
    </recommendedName>
</protein>
<dbReference type="AlphaFoldDB" id="A0A285JHH2"/>
<feature type="transmembrane region" description="Helical" evidence="7">
    <location>
        <begin position="220"/>
        <end position="242"/>
    </location>
</feature>
<gene>
    <name evidence="9" type="ORF">CVM39_17655</name>
    <name evidence="10" type="ORF">SAMN06297129_3716</name>
</gene>
<comment type="similarity">
    <text evidence="7">Belongs to the TRAP transporter large permease family.</text>
</comment>
<dbReference type="RefSeq" id="WP_097147404.1">
    <property type="nucleotide sequence ID" value="NZ_OBEA01000009.1"/>
</dbReference>
<proteinExistence type="inferred from homology"/>
<evidence type="ECO:0000313" key="10">
    <source>
        <dbReference type="EMBL" id="SNY59257.1"/>
    </source>
</evidence>
<evidence type="ECO:0000313" key="9">
    <source>
        <dbReference type="EMBL" id="PJE26375.1"/>
    </source>
</evidence>
<dbReference type="GO" id="GO:0022857">
    <property type="term" value="F:transmembrane transporter activity"/>
    <property type="evidence" value="ECO:0007669"/>
    <property type="project" value="UniProtKB-UniRule"/>
</dbReference>
<evidence type="ECO:0000256" key="6">
    <source>
        <dbReference type="ARBA" id="ARBA00023136"/>
    </source>
</evidence>
<feature type="transmembrane region" description="Helical" evidence="7">
    <location>
        <begin position="174"/>
        <end position="199"/>
    </location>
</feature>
<reference evidence="10 11" key="1">
    <citation type="submission" date="2017-09" db="EMBL/GenBank/DDBJ databases">
        <authorList>
            <person name="Ehlers B."/>
            <person name="Leendertz F.H."/>
        </authorList>
    </citation>
    <scope>NUCLEOTIDE SEQUENCE [LARGE SCALE GENOMIC DNA]</scope>
    <source>
        <strain evidence="10 11">CGMCC 1.12662</strain>
    </source>
</reference>
<evidence type="ECO:0000259" key="8">
    <source>
        <dbReference type="Pfam" id="PF06808"/>
    </source>
</evidence>
<evidence type="ECO:0000256" key="4">
    <source>
        <dbReference type="ARBA" id="ARBA00022692"/>
    </source>
</evidence>
<comment type="function">
    <text evidence="7">Part of the tripartite ATP-independent periplasmic (TRAP) transport system.</text>
</comment>
<keyword evidence="2" id="KW-1003">Cell membrane</keyword>
<dbReference type="Proteomes" id="UP000231702">
    <property type="component" value="Unassembled WGS sequence"/>
</dbReference>
<dbReference type="NCBIfam" id="TIGR00786">
    <property type="entry name" value="dctM"/>
    <property type="match status" value="1"/>
</dbReference>
<dbReference type="Proteomes" id="UP000231655">
    <property type="component" value="Unassembled WGS sequence"/>
</dbReference>
<dbReference type="PANTHER" id="PTHR33362">
    <property type="entry name" value="SIALIC ACID TRAP TRANSPORTER PERMEASE PROTEIN SIAT-RELATED"/>
    <property type="match status" value="1"/>
</dbReference>
<evidence type="ECO:0000256" key="5">
    <source>
        <dbReference type="ARBA" id="ARBA00022989"/>
    </source>
</evidence>
<feature type="transmembrane region" description="Helical" evidence="7">
    <location>
        <begin position="340"/>
        <end position="357"/>
    </location>
</feature>
<feature type="transmembrane region" description="Helical" evidence="7">
    <location>
        <begin position="278"/>
        <end position="299"/>
    </location>
</feature>
<keyword evidence="4 7" id="KW-0812">Transmembrane</keyword>
<dbReference type="InterPro" id="IPR004681">
    <property type="entry name" value="TRAP_DctM"/>
</dbReference>
<feature type="transmembrane region" description="Helical" evidence="7">
    <location>
        <begin position="248"/>
        <end position="266"/>
    </location>
</feature>
<dbReference type="EMBL" id="OBEA01000009">
    <property type="protein sequence ID" value="SNY59257.1"/>
    <property type="molecule type" value="Genomic_DNA"/>
</dbReference>
<feature type="transmembrane region" description="Helical" evidence="7">
    <location>
        <begin position="141"/>
        <end position="168"/>
    </location>
</feature>
<dbReference type="Pfam" id="PF06808">
    <property type="entry name" value="DctM"/>
    <property type="match status" value="1"/>
</dbReference>
<feature type="transmembrane region" description="Helical" evidence="7">
    <location>
        <begin position="26"/>
        <end position="48"/>
    </location>
</feature>
<evidence type="ECO:0000256" key="1">
    <source>
        <dbReference type="ARBA" id="ARBA00004429"/>
    </source>
</evidence>
<sequence length="432" mass="45053">MDPTLLSFLGFGALFALIILRVPIGIAMGVVGVCGFAAVVNWSAGLNLLLNAPFRMMSDYALSVVPMFVLMGVFAGAGGLSRELFDASNKWLGHVRGGLATATVAASGGFAAINGSSVACAATMTTVALPEMRRAGYAPGFAAGVIAAGGTLGSMIPPSVFLLLYGIITEQNVAQLFVAGVIPGLLGLGLYAGVVQVIAWRRPGAMPNGTRASWAERFAALRNLWATLLLFALVIVGMYGGFVTVTEAAGVGAVGALVIGVMRGKLPPRVILRCLVEALQITAAIFTIAVGATLFGYFLTVTQVTQNLTSYLTQVPLPAWGVLGLLLLVYLALGAVMDELAVILLTVPIVFPAMQALGFDPIWFGIVLVTTISIGLISPPVGMNVFVINSIARDVKLTEIYRGVLPFVGVDLLRILLLCLFPALALWLPGTM</sequence>
<evidence type="ECO:0000313" key="11">
    <source>
        <dbReference type="Proteomes" id="UP000231655"/>
    </source>
</evidence>
<feature type="transmembrane region" description="Helical" evidence="7">
    <location>
        <begin position="60"/>
        <end position="80"/>
    </location>
</feature>
<keyword evidence="5 7" id="KW-1133">Transmembrane helix</keyword>
<evidence type="ECO:0000256" key="2">
    <source>
        <dbReference type="ARBA" id="ARBA00022475"/>
    </source>
</evidence>